<sequence>MIALLAVAGLALAFTKPTEAAFEAALEARLLDRIDRADPEAEGNPASAVLLATCKLGRAQCAELIGSMISLDYADKVLFSQADVSLGGRSYGVCYGAVTQIFCRETANPR</sequence>
<protein>
    <submittedName>
        <fullName evidence="2">Uncharacterized protein</fullName>
    </submittedName>
</protein>
<dbReference type="KEGG" id="rsu:NHU_01072"/>
<dbReference type="AlphaFoldDB" id="A0A0D6AZG3"/>
<keyword evidence="1" id="KW-0732">Signal</keyword>
<evidence type="ECO:0000256" key="1">
    <source>
        <dbReference type="SAM" id="SignalP"/>
    </source>
</evidence>
<proteinExistence type="predicted"/>
<organism evidence="2 3">
    <name type="scientific">Rhodovulum sulfidophilum</name>
    <name type="common">Rhodobacter sulfidophilus</name>
    <dbReference type="NCBI Taxonomy" id="35806"/>
    <lineage>
        <taxon>Bacteria</taxon>
        <taxon>Pseudomonadati</taxon>
        <taxon>Pseudomonadota</taxon>
        <taxon>Alphaproteobacteria</taxon>
        <taxon>Rhodobacterales</taxon>
        <taxon>Paracoccaceae</taxon>
        <taxon>Rhodovulum</taxon>
    </lineage>
</organism>
<evidence type="ECO:0000313" key="3">
    <source>
        <dbReference type="Proteomes" id="UP000064912"/>
    </source>
</evidence>
<feature type="chain" id="PRO_5002300914" evidence="1">
    <location>
        <begin position="21"/>
        <end position="110"/>
    </location>
</feature>
<feature type="signal peptide" evidence="1">
    <location>
        <begin position="1"/>
        <end position="20"/>
    </location>
</feature>
<gene>
    <name evidence="2" type="ORF">NHU_01072</name>
</gene>
<name>A0A0D6AZG3_RHOSU</name>
<dbReference type="Proteomes" id="UP000064912">
    <property type="component" value="Chromosome"/>
</dbReference>
<dbReference type="PATRIC" id="fig|35806.4.peg.1099"/>
<accession>A0A0D6AZG3</accession>
<reference evidence="2 3" key="1">
    <citation type="submission" date="2015-02" db="EMBL/GenBank/DDBJ databases">
        <title>Genome sequene of Rhodovulum sulfidophilum DSM 2351.</title>
        <authorList>
            <person name="Nagao N."/>
        </authorList>
    </citation>
    <scope>NUCLEOTIDE SEQUENCE [LARGE SCALE GENOMIC DNA]</scope>
    <source>
        <strain evidence="2 3">DSM 2351</strain>
    </source>
</reference>
<dbReference type="EMBL" id="AP014800">
    <property type="protein sequence ID" value="BAQ68237.1"/>
    <property type="molecule type" value="Genomic_DNA"/>
</dbReference>
<evidence type="ECO:0000313" key="2">
    <source>
        <dbReference type="EMBL" id="BAQ68237.1"/>
    </source>
</evidence>